<evidence type="ECO:0000256" key="1">
    <source>
        <dbReference type="SAM" id="MobiDB-lite"/>
    </source>
</evidence>
<dbReference type="RefSeq" id="WP_164314143.1">
    <property type="nucleotide sequence ID" value="NZ_JAAGLU010000009.1"/>
</dbReference>
<feature type="compositionally biased region" description="Low complexity" evidence="1">
    <location>
        <begin position="1"/>
        <end position="15"/>
    </location>
</feature>
<gene>
    <name evidence="2" type="ORF">G3I71_12870</name>
</gene>
<reference evidence="2" key="1">
    <citation type="submission" date="2020-01" db="EMBL/GenBank/DDBJ databases">
        <title>Insect and environment-associated Actinomycetes.</title>
        <authorList>
            <person name="Currrie C."/>
            <person name="Chevrette M."/>
            <person name="Carlson C."/>
            <person name="Stubbendieck R."/>
            <person name="Wendt-Pienkowski E."/>
        </authorList>
    </citation>
    <scope>NUCLEOTIDE SEQUENCE</scope>
    <source>
        <strain evidence="2">SID12501</strain>
    </source>
</reference>
<proteinExistence type="predicted"/>
<dbReference type="AlphaFoldDB" id="A0A6B3BQS1"/>
<accession>A0A6B3BQS1</accession>
<sequence>MTDTNTDTDLNSNANSAQSDGCWGCQELDRTEAAARAERDASKVSDCRVLRTRHRVAEHGERS</sequence>
<evidence type="ECO:0000313" key="2">
    <source>
        <dbReference type="EMBL" id="NEC86691.1"/>
    </source>
</evidence>
<name>A0A6B3BQS1_9ACTN</name>
<feature type="region of interest" description="Disordered" evidence="1">
    <location>
        <begin position="1"/>
        <end position="22"/>
    </location>
</feature>
<dbReference type="EMBL" id="JAAGLU010000009">
    <property type="protein sequence ID" value="NEC86691.1"/>
    <property type="molecule type" value="Genomic_DNA"/>
</dbReference>
<comment type="caution">
    <text evidence="2">The sequence shown here is derived from an EMBL/GenBank/DDBJ whole genome shotgun (WGS) entry which is preliminary data.</text>
</comment>
<protein>
    <submittedName>
        <fullName evidence="2">Uncharacterized protein</fullName>
    </submittedName>
</protein>
<organism evidence="2">
    <name type="scientific">Streptomyces sp. SID12501</name>
    <dbReference type="NCBI Taxonomy" id="2706042"/>
    <lineage>
        <taxon>Bacteria</taxon>
        <taxon>Bacillati</taxon>
        <taxon>Actinomycetota</taxon>
        <taxon>Actinomycetes</taxon>
        <taxon>Kitasatosporales</taxon>
        <taxon>Streptomycetaceae</taxon>
        <taxon>Streptomyces</taxon>
    </lineage>
</organism>